<evidence type="ECO:0000313" key="3">
    <source>
        <dbReference type="EMBL" id="RYQ81950.1"/>
    </source>
</evidence>
<feature type="region of interest" description="Disordered" evidence="1">
    <location>
        <begin position="440"/>
        <end position="461"/>
    </location>
</feature>
<dbReference type="InterPro" id="IPR038765">
    <property type="entry name" value="Papain-like_cys_pep_sf"/>
</dbReference>
<evidence type="ECO:0000259" key="2">
    <source>
        <dbReference type="Pfam" id="PF09743"/>
    </source>
</evidence>
<dbReference type="Proteomes" id="UP000289738">
    <property type="component" value="Chromosome B10"/>
</dbReference>
<feature type="domain" description="E3 UFM1-protein ligase 1-like N-terminal" evidence="2">
    <location>
        <begin position="256"/>
        <end position="347"/>
    </location>
</feature>
<dbReference type="GO" id="GO:0034976">
    <property type="term" value="P:response to endoplasmic reticulum stress"/>
    <property type="evidence" value="ECO:0007669"/>
    <property type="project" value="TreeGrafter"/>
</dbReference>
<dbReference type="GO" id="GO:0061666">
    <property type="term" value="F:UFM1 ligase activity"/>
    <property type="evidence" value="ECO:0007669"/>
    <property type="project" value="InterPro"/>
</dbReference>
<protein>
    <recommendedName>
        <fullName evidence="2">E3 UFM1-protein ligase 1-like N-terminal domain-containing protein</fullName>
    </recommendedName>
</protein>
<keyword evidence="4" id="KW-1185">Reference proteome</keyword>
<dbReference type="PANTHER" id="PTHR31057:SF0">
    <property type="entry name" value="E3 UFM1-PROTEIN LIGASE 1"/>
    <property type="match status" value="1"/>
</dbReference>
<evidence type="ECO:0000256" key="1">
    <source>
        <dbReference type="SAM" id="MobiDB-lite"/>
    </source>
</evidence>
<dbReference type="PANTHER" id="PTHR31057">
    <property type="entry name" value="E3 UFM1-PROTEIN LIGASE 1"/>
    <property type="match status" value="1"/>
</dbReference>
<dbReference type="STRING" id="3818.A0A444WX25"/>
<dbReference type="GO" id="GO:1990592">
    <property type="term" value="P:protein K69-linked ufmylation"/>
    <property type="evidence" value="ECO:0007669"/>
    <property type="project" value="TreeGrafter"/>
</dbReference>
<comment type="caution">
    <text evidence="3">The sequence shown here is derived from an EMBL/GenBank/DDBJ whole genome shotgun (WGS) entry which is preliminary data.</text>
</comment>
<dbReference type="GO" id="GO:0005789">
    <property type="term" value="C:endoplasmic reticulum membrane"/>
    <property type="evidence" value="ECO:0007669"/>
    <property type="project" value="TreeGrafter"/>
</dbReference>
<dbReference type="Pfam" id="PF09743">
    <property type="entry name" value="E3_UFM1_ligase"/>
    <property type="match status" value="1"/>
</dbReference>
<dbReference type="InterPro" id="IPR056579">
    <property type="entry name" value="Ufl1_N"/>
</dbReference>
<dbReference type="GO" id="GO:0032434">
    <property type="term" value="P:regulation of proteasomal ubiquitin-dependent protein catabolic process"/>
    <property type="evidence" value="ECO:0007669"/>
    <property type="project" value="TreeGrafter"/>
</dbReference>
<gene>
    <name evidence="3" type="ORF">Ahy_B10g100537</name>
</gene>
<sequence length="461" mass="51362">MSKFIRSQECQKTVVQPTLHKFSTSNDSDNHANDVNLKEIFKPNASPRRSSELDLNSNTEIYIGKKGTSSFELPRRSCGPKVPQWMPISFRPPEDMILTTDEVACAAYIFGPDLKWQVNRDEVLVSTRTAYANRESLATLVPGEQVIQDVIDSLTCILTQEHKKLNKLPSIWFLPTTFSAIFIERMLEHKSFYMSSEITVPRISEFRVVEPSDLPQQRKGSNDCGIWIAQWMKECGWTDDFGITVYDSDRMRLAIDLVKGRLEGGQLYTPAYVARMNAMVRGAARGITVPTNLTVLWSSLQQLLQEMGGTGGVAVDESFFQSLFNGLVKEGEIQGSVRAGVHWTPAVVLHRHLLRIVAAPVVDMLLHDLDEQNKLKNGVELQEAPSSESISVSPGDRVAISKSFPRPLADKALAVVEALEGKDGISNFATNLVVKGVPSEHYSRPGLSKELNFEEPNLQKS</sequence>
<accession>A0A444WX25</accession>
<name>A0A444WX25_ARAHY</name>
<evidence type="ECO:0000313" key="4">
    <source>
        <dbReference type="Proteomes" id="UP000289738"/>
    </source>
</evidence>
<reference evidence="3 4" key="1">
    <citation type="submission" date="2019-01" db="EMBL/GenBank/DDBJ databases">
        <title>Sequencing of cultivated peanut Arachis hypogaea provides insights into genome evolution and oil improvement.</title>
        <authorList>
            <person name="Chen X."/>
        </authorList>
    </citation>
    <scope>NUCLEOTIDE SEQUENCE [LARGE SCALE GENOMIC DNA]</scope>
    <source>
        <strain evidence="4">cv. Fuhuasheng</strain>
        <tissue evidence="3">Leaves</tissue>
    </source>
</reference>
<dbReference type="InterPro" id="IPR018611">
    <property type="entry name" value="Ufl1"/>
</dbReference>
<proteinExistence type="predicted"/>
<dbReference type="SUPFAM" id="SSF54001">
    <property type="entry name" value="Cysteine proteinases"/>
    <property type="match status" value="1"/>
</dbReference>
<dbReference type="AlphaFoldDB" id="A0A444WX25"/>
<dbReference type="EMBL" id="SDMP01000020">
    <property type="protein sequence ID" value="RYQ81950.1"/>
    <property type="molecule type" value="Genomic_DNA"/>
</dbReference>
<organism evidence="3 4">
    <name type="scientific">Arachis hypogaea</name>
    <name type="common">Peanut</name>
    <dbReference type="NCBI Taxonomy" id="3818"/>
    <lineage>
        <taxon>Eukaryota</taxon>
        <taxon>Viridiplantae</taxon>
        <taxon>Streptophyta</taxon>
        <taxon>Embryophyta</taxon>
        <taxon>Tracheophyta</taxon>
        <taxon>Spermatophyta</taxon>
        <taxon>Magnoliopsida</taxon>
        <taxon>eudicotyledons</taxon>
        <taxon>Gunneridae</taxon>
        <taxon>Pentapetalae</taxon>
        <taxon>rosids</taxon>
        <taxon>fabids</taxon>
        <taxon>Fabales</taxon>
        <taxon>Fabaceae</taxon>
        <taxon>Papilionoideae</taxon>
        <taxon>50 kb inversion clade</taxon>
        <taxon>dalbergioids sensu lato</taxon>
        <taxon>Dalbergieae</taxon>
        <taxon>Pterocarpus clade</taxon>
        <taxon>Arachis</taxon>
    </lineage>
</organism>